<dbReference type="InterPro" id="IPR029069">
    <property type="entry name" value="HotDog_dom_sf"/>
</dbReference>
<evidence type="ECO:0000313" key="1">
    <source>
        <dbReference type="EMBL" id="AYG79983.1"/>
    </source>
</evidence>
<dbReference type="PANTHER" id="PTHR31793:SF24">
    <property type="entry name" value="LONG-CHAIN ACYL-COA THIOESTERASE FADM"/>
    <property type="match status" value="1"/>
</dbReference>
<dbReference type="OrthoDB" id="9799036at2"/>
<keyword evidence="2" id="KW-1185">Reference proteome</keyword>
<gene>
    <name evidence="1" type="ORF">DWB77_02102</name>
</gene>
<dbReference type="Gene3D" id="3.10.129.10">
    <property type="entry name" value="Hotdog Thioesterase"/>
    <property type="match status" value="1"/>
</dbReference>
<name>A0A387HCI9_9ACTN</name>
<dbReference type="Proteomes" id="UP000271554">
    <property type="component" value="Chromosome"/>
</dbReference>
<proteinExistence type="predicted"/>
<dbReference type="InterPro" id="IPR050563">
    <property type="entry name" value="4-hydroxybenzoyl-CoA_TE"/>
</dbReference>
<evidence type="ECO:0000313" key="2">
    <source>
        <dbReference type="Proteomes" id="UP000271554"/>
    </source>
</evidence>
<protein>
    <recommendedName>
        <fullName evidence="3">Long-chain acyl-CoA thioesterase FadM</fullName>
    </recommendedName>
</protein>
<dbReference type="SUPFAM" id="SSF54637">
    <property type="entry name" value="Thioesterase/thiol ester dehydrase-isomerase"/>
    <property type="match status" value="1"/>
</dbReference>
<sequence length="134" mass="15775">MPRYTYLCPLRWADMDANGHMNNAVYNTYLEDTRFRMFSDLVPDDPAERLACNFVVREQTLRYVRPLVYREQPVRIEAWVEDLKGASFTIRCTIQDDDDVYVESRTLIAGFDSIAHRVRRFQEKEREAIAAFAA</sequence>
<dbReference type="AlphaFoldDB" id="A0A387HCI9"/>
<dbReference type="Pfam" id="PF13279">
    <property type="entry name" value="4HBT_2"/>
    <property type="match status" value="1"/>
</dbReference>
<organism evidence="1 2">
    <name type="scientific">Streptomyces hundungensis</name>
    <dbReference type="NCBI Taxonomy" id="1077946"/>
    <lineage>
        <taxon>Bacteria</taxon>
        <taxon>Bacillati</taxon>
        <taxon>Actinomycetota</taxon>
        <taxon>Actinomycetes</taxon>
        <taxon>Kitasatosporales</taxon>
        <taxon>Streptomycetaceae</taxon>
        <taxon>Streptomyces</taxon>
    </lineage>
</organism>
<evidence type="ECO:0008006" key="3">
    <source>
        <dbReference type="Google" id="ProtNLM"/>
    </source>
</evidence>
<accession>A0A387HCI9</accession>
<dbReference type="PANTHER" id="PTHR31793">
    <property type="entry name" value="4-HYDROXYBENZOYL-COA THIOESTERASE FAMILY MEMBER"/>
    <property type="match status" value="1"/>
</dbReference>
<reference evidence="1 2" key="1">
    <citation type="submission" date="2018-10" db="EMBL/GenBank/DDBJ databases">
        <title>Relationship between Morphology and Antimicrobial Activity in Streptomyces.</title>
        <authorList>
            <person name="Kang H.J."/>
            <person name="Kim S.B."/>
        </authorList>
    </citation>
    <scope>NUCLEOTIDE SEQUENCE [LARGE SCALE GENOMIC DNA]</scope>
    <source>
        <strain evidence="1 2">BH38</strain>
    </source>
</reference>
<dbReference type="CDD" id="cd00586">
    <property type="entry name" value="4HBT"/>
    <property type="match status" value="1"/>
</dbReference>
<dbReference type="GO" id="GO:0047617">
    <property type="term" value="F:fatty acyl-CoA hydrolase activity"/>
    <property type="evidence" value="ECO:0007669"/>
    <property type="project" value="TreeGrafter"/>
</dbReference>
<dbReference type="EMBL" id="CP032698">
    <property type="protein sequence ID" value="AYG79983.1"/>
    <property type="molecule type" value="Genomic_DNA"/>
</dbReference>
<dbReference type="KEGG" id="shun:DWB77_02102"/>
<dbReference type="RefSeq" id="WP_120720990.1">
    <property type="nucleotide sequence ID" value="NZ_CP032698.1"/>
</dbReference>